<keyword evidence="3 4" id="KW-0342">GTP-binding</keyword>
<accession>A0A212IV81</accession>
<dbReference type="RefSeq" id="WP_227118516.1">
    <property type="nucleotide sequence ID" value="NZ_LT598928.1"/>
</dbReference>
<name>A0A212IV81_9BACT</name>
<sequence>MKDSAQIPPTDSTLDAKPDADAPVSGVDVQVCIVTGLSGAGKSTALKVFEDMGHFVVDGLPVSLVMEMVDMMSRPSMSHFKGIALGMDLRQSNFVEDINDCLSMLAGKNIRPMLLFLEANNQELIRRYASTRRPHPLEREGMGLEAALLAERSSLRPLREMADLVIDTSRFSIHDLRRAIQKRWSGNKGKLRAIRVNVISFGFKYGVPREADLVFDLRFLANPYFVDELRPMSGKDKPVADYVFNSPHAREYRDKLVDLLFFMLPLMEAEGRYRITVAVGCTGGRHRSVAMAEEILQALRQADYPAFLEHRHLELG</sequence>
<evidence type="ECO:0000256" key="5">
    <source>
        <dbReference type="SAM" id="MobiDB-lite"/>
    </source>
</evidence>
<evidence type="ECO:0000256" key="1">
    <source>
        <dbReference type="ARBA" id="ARBA00022741"/>
    </source>
</evidence>
<dbReference type="Pfam" id="PF22740">
    <property type="entry name" value="PapZ_C"/>
    <property type="match status" value="1"/>
</dbReference>
<dbReference type="AlphaFoldDB" id="A0A212IV81"/>
<evidence type="ECO:0000256" key="2">
    <source>
        <dbReference type="ARBA" id="ARBA00022840"/>
    </source>
</evidence>
<dbReference type="Pfam" id="PF03668">
    <property type="entry name" value="RapZ-like_N"/>
    <property type="match status" value="1"/>
</dbReference>
<dbReference type="GO" id="GO:0005525">
    <property type="term" value="F:GTP binding"/>
    <property type="evidence" value="ECO:0007669"/>
    <property type="project" value="UniProtKB-UniRule"/>
</dbReference>
<feature type="binding site" evidence="4">
    <location>
        <begin position="36"/>
        <end position="43"/>
    </location>
    <ligand>
        <name>ATP</name>
        <dbReference type="ChEBI" id="CHEBI:30616"/>
    </ligand>
</feature>
<feature type="domain" description="RapZ-like N-terminal" evidence="6">
    <location>
        <begin position="29"/>
        <end position="187"/>
    </location>
</feature>
<evidence type="ECO:0000259" key="7">
    <source>
        <dbReference type="Pfam" id="PF22740"/>
    </source>
</evidence>
<dbReference type="PIRSF" id="PIRSF005052">
    <property type="entry name" value="P-loopkin"/>
    <property type="match status" value="1"/>
</dbReference>
<dbReference type="NCBIfam" id="NF003828">
    <property type="entry name" value="PRK05416.1"/>
    <property type="match status" value="1"/>
</dbReference>
<feature type="domain" description="RapZ C-terminal" evidence="7">
    <location>
        <begin position="195"/>
        <end position="314"/>
    </location>
</feature>
<dbReference type="GO" id="GO:0005524">
    <property type="term" value="F:ATP binding"/>
    <property type="evidence" value="ECO:0007669"/>
    <property type="project" value="UniProtKB-UniRule"/>
</dbReference>
<keyword evidence="2 4" id="KW-0067">ATP-binding</keyword>
<feature type="binding site" evidence="4">
    <location>
        <begin position="88"/>
        <end position="91"/>
    </location>
    <ligand>
        <name>GTP</name>
        <dbReference type="ChEBI" id="CHEBI:37565"/>
    </ligand>
</feature>
<reference evidence="8" key="1">
    <citation type="submission" date="2016-04" db="EMBL/GenBank/DDBJ databases">
        <authorList>
            <person name="Evans L.H."/>
            <person name="Alamgir A."/>
            <person name="Owens N."/>
            <person name="Weber N.D."/>
            <person name="Virtaneva K."/>
            <person name="Barbian K."/>
            <person name="Babar A."/>
            <person name="Rosenke K."/>
        </authorList>
    </citation>
    <scope>NUCLEOTIDE SEQUENCE</scope>
    <source>
        <strain evidence="8">92-2</strain>
    </source>
</reference>
<dbReference type="InterPro" id="IPR053930">
    <property type="entry name" value="RapZ-like_N"/>
</dbReference>
<dbReference type="EMBL" id="FLUP01000001">
    <property type="protein sequence ID" value="SBV91100.1"/>
    <property type="molecule type" value="Genomic_DNA"/>
</dbReference>
<dbReference type="InterPro" id="IPR005337">
    <property type="entry name" value="RapZ-like"/>
</dbReference>
<dbReference type="InterPro" id="IPR027417">
    <property type="entry name" value="P-loop_NTPase"/>
</dbReference>
<feature type="region of interest" description="Disordered" evidence="5">
    <location>
        <begin position="1"/>
        <end position="23"/>
    </location>
</feature>
<evidence type="ECO:0000256" key="4">
    <source>
        <dbReference type="HAMAP-Rule" id="MF_00636"/>
    </source>
</evidence>
<evidence type="ECO:0000313" key="8">
    <source>
        <dbReference type="EMBL" id="SBV91100.1"/>
    </source>
</evidence>
<gene>
    <name evidence="8" type="primary">yhbJ</name>
    <name evidence="8" type="ORF">KM92DES2_10086</name>
</gene>
<dbReference type="SUPFAM" id="SSF52540">
    <property type="entry name" value="P-loop containing nucleoside triphosphate hydrolases"/>
    <property type="match status" value="1"/>
</dbReference>
<dbReference type="PANTHER" id="PTHR30448">
    <property type="entry name" value="RNASE ADAPTER PROTEIN RAPZ"/>
    <property type="match status" value="1"/>
</dbReference>
<protein>
    <submittedName>
        <fullName evidence="8">Uncharacterized protein</fullName>
    </submittedName>
</protein>
<organism evidence="8">
    <name type="scientific">uncultured Desulfovibrio sp</name>
    <dbReference type="NCBI Taxonomy" id="167968"/>
    <lineage>
        <taxon>Bacteria</taxon>
        <taxon>Pseudomonadati</taxon>
        <taxon>Thermodesulfobacteriota</taxon>
        <taxon>Desulfovibrionia</taxon>
        <taxon>Desulfovibrionales</taxon>
        <taxon>Desulfovibrionaceae</taxon>
        <taxon>Desulfovibrio</taxon>
        <taxon>environmental samples</taxon>
    </lineage>
</organism>
<evidence type="ECO:0000259" key="6">
    <source>
        <dbReference type="Pfam" id="PF03668"/>
    </source>
</evidence>
<keyword evidence="1 4" id="KW-0547">Nucleotide-binding</keyword>
<evidence type="ECO:0000256" key="3">
    <source>
        <dbReference type="ARBA" id="ARBA00023134"/>
    </source>
</evidence>
<proteinExistence type="inferred from homology"/>
<dbReference type="HAMAP" id="MF_00636">
    <property type="entry name" value="RapZ_like"/>
    <property type="match status" value="1"/>
</dbReference>
<dbReference type="InterPro" id="IPR053931">
    <property type="entry name" value="RapZ_C"/>
</dbReference>
<dbReference type="PANTHER" id="PTHR30448:SF0">
    <property type="entry name" value="RNASE ADAPTER PROTEIN RAPZ"/>
    <property type="match status" value="1"/>
</dbReference>